<accession>G8WVU1</accession>
<evidence type="ECO:0000313" key="2">
    <source>
        <dbReference type="Proteomes" id="UP000007842"/>
    </source>
</evidence>
<dbReference type="HOGENOM" id="CLU_3333391_0_0_11"/>
<reference evidence="2" key="1">
    <citation type="submission" date="2011-12" db="EMBL/GenBank/DDBJ databases">
        <title>Complete genome sequence of Streptomyces cattleya strain DSM 46488.</title>
        <authorList>
            <person name="Ou H.-Y."/>
            <person name="Li P."/>
            <person name="Zhao C."/>
            <person name="O'Hagan D."/>
            <person name="Deng Z."/>
        </authorList>
    </citation>
    <scope>NUCLEOTIDE SEQUENCE [LARGE SCALE GENOMIC DNA]</scope>
    <source>
        <strain evidence="2">ATCC 35852 / DSM 46488 / JCM 4925 / NBRC 14057 / NRRL 8057</strain>
    </source>
</reference>
<dbReference type="Proteomes" id="UP000007842">
    <property type="component" value="Chromosome"/>
</dbReference>
<dbReference type="STRING" id="1003195.SCATT_00150"/>
<protein>
    <submittedName>
        <fullName evidence="1">Uncharacterized protein</fullName>
    </submittedName>
</protein>
<name>G8WVU1_STREN</name>
<dbReference type="EMBL" id="CP003219">
    <property type="protein sequence ID" value="AEW92386.1"/>
    <property type="molecule type" value="Genomic_DNA"/>
</dbReference>
<evidence type="ECO:0000313" key="1">
    <source>
        <dbReference type="EMBL" id="AEW92386.1"/>
    </source>
</evidence>
<sequence length="38" mass="4265">MPILAVLRNGLNLGAVCAFWQRVVISLEVLWGSVRRRA</sequence>
<keyword evidence="2" id="KW-1185">Reference proteome</keyword>
<dbReference type="AlphaFoldDB" id="G8WVU1"/>
<gene>
    <name evidence="1" type="ordered locus">SCATT_00150</name>
</gene>
<proteinExistence type="predicted"/>
<organism evidence="1 2">
    <name type="scientific">Streptantibioticus cattleyicolor (strain ATCC 35852 / DSM 46488 / JCM 4925 / NBRC 14057 / NRRL 8057)</name>
    <name type="common">Streptomyces cattleya</name>
    <dbReference type="NCBI Taxonomy" id="1003195"/>
    <lineage>
        <taxon>Bacteria</taxon>
        <taxon>Bacillati</taxon>
        <taxon>Actinomycetota</taxon>
        <taxon>Actinomycetes</taxon>
        <taxon>Kitasatosporales</taxon>
        <taxon>Streptomycetaceae</taxon>
        <taxon>Streptantibioticus</taxon>
    </lineage>
</organism>
<dbReference type="PATRIC" id="fig|1003195.29.peg.14"/>
<dbReference type="KEGG" id="scy:SCATT_00150"/>